<evidence type="ECO:0000313" key="14">
    <source>
        <dbReference type="Proteomes" id="UP000094296"/>
    </source>
</evidence>
<dbReference type="SMART" id="SM00072">
    <property type="entry name" value="GuKc"/>
    <property type="match status" value="1"/>
</dbReference>
<evidence type="ECO:0000256" key="7">
    <source>
        <dbReference type="ARBA" id="ARBA00022777"/>
    </source>
</evidence>
<evidence type="ECO:0000256" key="10">
    <source>
        <dbReference type="ARBA" id="ARBA00048594"/>
    </source>
</evidence>
<keyword evidence="11" id="KW-0963">Cytoplasm</keyword>
<dbReference type="Proteomes" id="UP000094296">
    <property type="component" value="Unassembled WGS sequence"/>
</dbReference>
<dbReference type="STRING" id="766136.BHF68_02370"/>
<evidence type="ECO:0000256" key="9">
    <source>
        <dbReference type="ARBA" id="ARBA00030128"/>
    </source>
</evidence>
<evidence type="ECO:0000313" key="13">
    <source>
        <dbReference type="EMBL" id="OEF98529.1"/>
    </source>
</evidence>
<dbReference type="SUPFAM" id="SSF52540">
    <property type="entry name" value="P-loop containing nucleoside triphosphate hydrolases"/>
    <property type="match status" value="1"/>
</dbReference>
<evidence type="ECO:0000256" key="2">
    <source>
        <dbReference type="ARBA" id="ARBA00005790"/>
    </source>
</evidence>
<comment type="function">
    <text evidence="1 11">Essential for recycling GMP and indirectly, cGMP.</text>
</comment>
<dbReference type="PANTHER" id="PTHR23117:SF13">
    <property type="entry name" value="GUANYLATE KINASE"/>
    <property type="match status" value="1"/>
</dbReference>
<keyword evidence="5 11" id="KW-0808">Transferase</keyword>
<dbReference type="FunFam" id="3.30.63.10:FF:000002">
    <property type="entry name" value="Guanylate kinase 1"/>
    <property type="match status" value="1"/>
</dbReference>
<evidence type="ECO:0000256" key="1">
    <source>
        <dbReference type="ARBA" id="ARBA00003531"/>
    </source>
</evidence>
<dbReference type="PROSITE" id="PS00856">
    <property type="entry name" value="GUANYLATE_KINASE_1"/>
    <property type="match status" value="1"/>
</dbReference>
<dbReference type="HAMAP" id="MF_00328">
    <property type="entry name" value="Guanylate_kinase"/>
    <property type="match status" value="1"/>
</dbReference>
<organism evidence="13 14">
    <name type="scientific">Desulfuribacillus alkaliarsenatis</name>
    <dbReference type="NCBI Taxonomy" id="766136"/>
    <lineage>
        <taxon>Bacteria</taxon>
        <taxon>Bacillati</taxon>
        <taxon>Bacillota</taxon>
        <taxon>Desulfuribacillia</taxon>
        <taxon>Desulfuribacillales</taxon>
        <taxon>Desulfuribacillaceae</taxon>
        <taxon>Desulfuribacillus</taxon>
    </lineage>
</organism>
<feature type="binding site" evidence="11">
    <location>
        <begin position="13"/>
        <end position="20"/>
    </location>
    <ligand>
        <name>ATP</name>
        <dbReference type="ChEBI" id="CHEBI:30616"/>
    </ligand>
</feature>
<evidence type="ECO:0000256" key="11">
    <source>
        <dbReference type="HAMAP-Rule" id="MF_00328"/>
    </source>
</evidence>
<evidence type="ECO:0000256" key="5">
    <source>
        <dbReference type="ARBA" id="ARBA00022679"/>
    </source>
</evidence>
<dbReference type="AlphaFoldDB" id="A0A1E5G5Z5"/>
<dbReference type="PANTHER" id="PTHR23117">
    <property type="entry name" value="GUANYLATE KINASE-RELATED"/>
    <property type="match status" value="1"/>
</dbReference>
<evidence type="ECO:0000256" key="3">
    <source>
        <dbReference type="ARBA" id="ARBA00012961"/>
    </source>
</evidence>
<dbReference type="CDD" id="cd00071">
    <property type="entry name" value="GMPK"/>
    <property type="match status" value="1"/>
</dbReference>
<dbReference type="InterPro" id="IPR020590">
    <property type="entry name" value="Guanylate_kinase_CS"/>
</dbReference>
<evidence type="ECO:0000256" key="6">
    <source>
        <dbReference type="ARBA" id="ARBA00022741"/>
    </source>
</evidence>
<accession>A0A1E5G5Z5</accession>
<dbReference type="InterPro" id="IPR017665">
    <property type="entry name" value="Guanylate_kinase"/>
</dbReference>
<keyword evidence="7 11" id="KW-0418">Kinase</keyword>
<dbReference type="GO" id="GO:0004385">
    <property type="term" value="F:GMP kinase activity"/>
    <property type="evidence" value="ECO:0007669"/>
    <property type="project" value="UniProtKB-UniRule"/>
</dbReference>
<dbReference type="Gene3D" id="3.30.63.10">
    <property type="entry name" value="Guanylate Kinase phosphate binding domain"/>
    <property type="match status" value="1"/>
</dbReference>
<comment type="similarity">
    <text evidence="2 11">Belongs to the guanylate kinase family.</text>
</comment>
<dbReference type="GO" id="GO:0005524">
    <property type="term" value="F:ATP binding"/>
    <property type="evidence" value="ECO:0007669"/>
    <property type="project" value="UniProtKB-UniRule"/>
</dbReference>
<keyword evidence="8 11" id="KW-0067">ATP-binding</keyword>
<sequence>MNKREGVLYILSGPSGVGKGTVCTQLRKQLLNLKYSVSATTRAPRAGETDGVNYFFKSKDKFEKMIQNNEFLEWANYVGNYYGTPYSYVQEQLKEGHDVILEIEVQGAMQVRERIGKDGVFIFLVPPNVAELKRRILERASETDESMNQRLKVMEKEMKLIQHYDYCVVNDDLLYACQQIEAIITAESCRVERNKIKYEQWL</sequence>
<dbReference type="InterPro" id="IPR027417">
    <property type="entry name" value="P-loop_NTPase"/>
</dbReference>
<gene>
    <name evidence="11" type="primary">gmk</name>
    <name evidence="13" type="ORF">BHF68_02370</name>
</gene>
<dbReference type="InterPro" id="IPR008145">
    <property type="entry name" value="GK/Ca_channel_bsu"/>
</dbReference>
<keyword evidence="6 11" id="KW-0547">Nucleotide-binding</keyword>
<dbReference type="PROSITE" id="PS50052">
    <property type="entry name" value="GUANYLATE_KINASE_2"/>
    <property type="match status" value="1"/>
</dbReference>
<dbReference type="OrthoDB" id="9808150at2"/>
<comment type="catalytic activity">
    <reaction evidence="10 11">
        <text>GMP + ATP = GDP + ADP</text>
        <dbReference type="Rhea" id="RHEA:20780"/>
        <dbReference type="ChEBI" id="CHEBI:30616"/>
        <dbReference type="ChEBI" id="CHEBI:58115"/>
        <dbReference type="ChEBI" id="CHEBI:58189"/>
        <dbReference type="ChEBI" id="CHEBI:456216"/>
        <dbReference type="EC" id="2.7.4.8"/>
    </reaction>
</comment>
<comment type="subcellular location">
    <subcellularLocation>
        <location evidence="11">Cytoplasm</location>
    </subcellularLocation>
</comment>
<evidence type="ECO:0000259" key="12">
    <source>
        <dbReference type="PROSITE" id="PS50052"/>
    </source>
</evidence>
<dbReference type="EC" id="2.7.4.8" evidence="3 11"/>
<dbReference type="GO" id="GO:0005829">
    <property type="term" value="C:cytosol"/>
    <property type="evidence" value="ECO:0007669"/>
    <property type="project" value="TreeGrafter"/>
</dbReference>
<protein>
    <recommendedName>
        <fullName evidence="4 11">Guanylate kinase</fullName>
        <ecNumber evidence="3 11">2.7.4.8</ecNumber>
    </recommendedName>
    <alternativeName>
        <fullName evidence="9 11">GMP kinase</fullName>
    </alternativeName>
</protein>
<name>A0A1E5G5Z5_9FIRM</name>
<feature type="domain" description="Guanylate kinase-like" evidence="12">
    <location>
        <begin position="6"/>
        <end position="185"/>
    </location>
</feature>
<proteinExistence type="inferred from homology"/>
<dbReference type="NCBIfam" id="TIGR03263">
    <property type="entry name" value="guanyl_kin"/>
    <property type="match status" value="1"/>
</dbReference>
<dbReference type="EMBL" id="MIJE01000001">
    <property type="protein sequence ID" value="OEF98529.1"/>
    <property type="molecule type" value="Genomic_DNA"/>
</dbReference>
<comment type="caution">
    <text evidence="13">The sequence shown here is derived from an EMBL/GenBank/DDBJ whole genome shotgun (WGS) entry which is preliminary data.</text>
</comment>
<dbReference type="Gene3D" id="3.40.50.300">
    <property type="entry name" value="P-loop containing nucleotide triphosphate hydrolases"/>
    <property type="match status" value="1"/>
</dbReference>
<dbReference type="Pfam" id="PF00625">
    <property type="entry name" value="Guanylate_kin"/>
    <property type="match status" value="1"/>
</dbReference>
<reference evidence="13 14" key="1">
    <citation type="submission" date="2016-09" db="EMBL/GenBank/DDBJ databases">
        <title>Draft genome sequence for the type strain of Desulfuribacillus alkaliarsenatis AHT28, an obligately anaerobic, sulfidogenic bacterium isolated from Russian soda lake sediments.</title>
        <authorList>
            <person name="Abin C.A."/>
            <person name="Hollibaugh J.T."/>
        </authorList>
    </citation>
    <scope>NUCLEOTIDE SEQUENCE [LARGE SCALE GENOMIC DNA]</scope>
    <source>
        <strain evidence="13 14">AHT28</strain>
    </source>
</reference>
<keyword evidence="14" id="KW-1185">Reference proteome</keyword>
<dbReference type="InterPro" id="IPR008144">
    <property type="entry name" value="Guanylate_kin-like_dom"/>
</dbReference>
<dbReference type="RefSeq" id="WP_069642021.1">
    <property type="nucleotide sequence ID" value="NZ_MIJE01000001.1"/>
</dbReference>
<evidence type="ECO:0000256" key="4">
    <source>
        <dbReference type="ARBA" id="ARBA00016296"/>
    </source>
</evidence>
<evidence type="ECO:0000256" key="8">
    <source>
        <dbReference type="ARBA" id="ARBA00022840"/>
    </source>
</evidence>